<dbReference type="KEGG" id="rga:RGR602_CH03107"/>
<dbReference type="HOGENOM" id="CLU_3121900_0_0_5"/>
<name>A0A0B4X2T1_9HYPH</name>
<evidence type="ECO:0000313" key="2">
    <source>
        <dbReference type="Proteomes" id="UP000031368"/>
    </source>
</evidence>
<organism evidence="1 2">
    <name type="scientific">Rhizobium gallicum bv. gallicum R602sp</name>
    <dbReference type="NCBI Taxonomy" id="1041138"/>
    <lineage>
        <taxon>Bacteria</taxon>
        <taxon>Pseudomonadati</taxon>
        <taxon>Pseudomonadota</taxon>
        <taxon>Alphaproteobacteria</taxon>
        <taxon>Hyphomicrobiales</taxon>
        <taxon>Rhizobiaceae</taxon>
        <taxon>Rhizobium/Agrobacterium group</taxon>
        <taxon>Rhizobium</taxon>
    </lineage>
</organism>
<keyword evidence="2" id="KW-1185">Reference proteome</keyword>
<protein>
    <submittedName>
        <fullName evidence="1">Uncharacterized protein</fullName>
    </submittedName>
</protein>
<dbReference type="RefSeq" id="WP_170250575.1">
    <property type="nucleotide sequence ID" value="NZ_CP006877.1"/>
</dbReference>
<gene>
    <name evidence="1" type="ORF">RGR602_CH03107</name>
</gene>
<dbReference type="EMBL" id="CP006877">
    <property type="protein sequence ID" value="AJD42424.1"/>
    <property type="molecule type" value="Genomic_DNA"/>
</dbReference>
<reference evidence="1 2" key="1">
    <citation type="submission" date="2013-11" db="EMBL/GenBank/DDBJ databases">
        <title>Complete genome sequence of Rhizobium gallicum bv. gallicum R602.</title>
        <authorList>
            <person name="Bustos P."/>
            <person name="Santamaria R.I."/>
            <person name="Lozano L."/>
            <person name="Acosta J.L."/>
            <person name="Ormeno-Orrillo E."/>
            <person name="Rogel M.A."/>
            <person name="Romero D."/>
            <person name="Cevallos M.A."/>
            <person name="Martinez-Romero E."/>
            <person name="Gonzalez V."/>
        </authorList>
    </citation>
    <scope>NUCLEOTIDE SEQUENCE [LARGE SCALE GENOMIC DNA]</scope>
    <source>
        <strain evidence="1 2">R602</strain>
    </source>
</reference>
<accession>A0A0B4X2T1</accession>
<evidence type="ECO:0000313" key="1">
    <source>
        <dbReference type="EMBL" id="AJD42424.1"/>
    </source>
</evidence>
<dbReference type="AlphaFoldDB" id="A0A0B4X2T1"/>
<dbReference type="Proteomes" id="UP000031368">
    <property type="component" value="Chromosome"/>
</dbReference>
<proteinExistence type="predicted"/>
<sequence>MAVTQELVIHLSDIVLRRSTRAIEGTLTMEGLRERSAGLPQRGSDGRNMK</sequence>